<dbReference type="Pfam" id="PF03483">
    <property type="entry name" value="B3_4"/>
    <property type="match status" value="1"/>
</dbReference>
<dbReference type="SMART" id="SM00896">
    <property type="entry name" value="FDX-ACB"/>
    <property type="match status" value="1"/>
</dbReference>
<keyword evidence="7" id="KW-0460">Magnesium</keyword>
<dbReference type="GO" id="GO:0004826">
    <property type="term" value="F:phenylalanine-tRNA ligase activity"/>
    <property type="evidence" value="ECO:0007669"/>
    <property type="project" value="UniProtKB-EC"/>
</dbReference>
<dbReference type="PROSITE" id="PS51447">
    <property type="entry name" value="FDX_ACB"/>
    <property type="match status" value="1"/>
</dbReference>
<keyword evidence="12" id="KW-0934">Plastid</keyword>
<dbReference type="Pfam" id="PF03484">
    <property type="entry name" value="B5"/>
    <property type="match status" value="1"/>
</dbReference>
<dbReference type="InterPro" id="IPR036690">
    <property type="entry name" value="Fdx_antiC-bd_sf"/>
</dbReference>
<evidence type="ECO:0000256" key="3">
    <source>
        <dbReference type="ARBA" id="ARBA00022598"/>
    </source>
</evidence>
<dbReference type="GO" id="GO:0005524">
    <property type="term" value="F:ATP binding"/>
    <property type="evidence" value="ECO:0007669"/>
    <property type="project" value="UniProtKB-KW"/>
</dbReference>
<name>A0A345U975_9FLOR</name>
<dbReference type="Gene3D" id="3.50.40.10">
    <property type="entry name" value="Phenylalanyl-trna Synthetase, Chain B, domain 3"/>
    <property type="match status" value="1"/>
</dbReference>
<dbReference type="GO" id="GO:0005737">
    <property type="term" value="C:cytoplasm"/>
    <property type="evidence" value="ECO:0007669"/>
    <property type="project" value="UniProtKB-ARBA"/>
</dbReference>
<organism evidence="12">
    <name type="scientific">Gracilaria vermiculophylla</name>
    <dbReference type="NCBI Taxonomy" id="2608709"/>
    <lineage>
        <taxon>Eukaryota</taxon>
        <taxon>Rhodophyta</taxon>
        <taxon>Florideophyceae</taxon>
        <taxon>Rhodymeniophycidae</taxon>
        <taxon>Gracilariales</taxon>
        <taxon>Gracilariaceae</taxon>
        <taxon>Gracilaria</taxon>
    </lineage>
</organism>
<dbReference type="PANTHER" id="PTHR10947">
    <property type="entry name" value="PHENYLALANYL-TRNA SYNTHETASE BETA CHAIN AND LEUCINE-RICH REPEAT-CONTAINING PROTEIN 47"/>
    <property type="match status" value="1"/>
</dbReference>
<keyword evidence="6" id="KW-0067">ATP-binding</keyword>
<evidence type="ECO:0000313" key="12">
    <source>
        <dbReference type="EMBL" id="AXI97011.1"/>
    </source>
</evidence>
<dbReference type="PROSITE" id="PS51483">
    <property type="entry name" value="B5"/>
    <property type="match status" value="1"/>
</dbReference>
<gene>
    <name evidence="12" type="primary">syfB</name>
</gene>
<keyword evidence="4" id="KW-0479">Metal-binding</keyword>
<dbReference type="InterPro" id="IPR005121">
    <property type="entry name" value="Fdx_antiC-bd"/>
</dbReference>
<dbReference type="RefSeq" id="YP_009509361.1">
    <property type="nucleotide sequence ID" value="NC_039092.1"/>
</dbReference>
<accession>A0A345U975</accession>
<keyword evidence="9" id="KW-0030">Aminoacyl-tRNA synthetase</keyword>
<dbReference type="Gene3D" id="3.30.930.10">
    <property type="entry name" value="Bira Bifunctional Protein, Domain 2"/>
    <property type="match status" value="1"/>
</dbReference>
<dbReference type="SMART" id="SM00874">
    <property type="entry name" value="B5"/>
    <property type="match status" value="1"/>
</dbReference>
<dbReference type="SUPFAM" id="SSF46955">
    <property type="entry name" value="Putative DNA-binding domain"/>
    <property type="match status" value="2"/>
</dbReference>
<dbReference type="PANTHER" id="PTHR10947:SF3">
    <property type="entry name" value="LEUCINE-RICH REPEAT-CONTAINING PROTEIN 47"/>
    <property type="match status" value="1"/>
</dbReference>
<dbReference type="InterPro" id="IPR005147">
    <property type="entry name" value="tRNA_synthase_B5-dom"/>
</dbReference>
<proteinExistence type="predicted"/>
<dbReference type="SUPFAM" id="SSF54991">
    <property type="entry name" value="Anticodon-binding domain of PheRS"/>
    <property type="match status" value="1"/>
</dbReference>
<geneLocation type="chloroplast" evidence="12"/>
<dbReference type="GO" id="GO:0006432">
    <property type="term" value="P:phenylalanyl-tRNA aminoacylation"/>
    <property type="evidence" value="ECO:0007669"/>
    <property type="project" value="InterPro"/>
</dbReference>
<evidence type="ECO:0000256" key="1">
    <source>
        <dbReference type="ARBA" id="ARBA00001946"/>
    </source>
</evidence>
<dbReference type="AlphaFoldDB" id="A0A345U975"/>
<sequence>MRFSLRWLQQIVDLRGVKFTTLVDKLNISGFEVDNIVRNPNTNDILFDLTTTANRQDVLTVVGLSREISSLFNRTLLYKFYKASVGMSVNSLNLSSSISLSDLSLVHMKYLHNNSSPLWLQYYLSNQNIKPLNLLMDIPQYIYLKWGQSIEVFDKNKITSLPLQYSLFNLTKDRDTELHSRHIKLEVLKYDDLIMSTIGFNINHDLQCDQLTNSIIILGQILNKQYIKNIQIESNLSRDLSRKILNQGLRSDFMNAFYESVQLLGSFGLATLGKFYGYHEFYSTGSVIFLEKNRIHNILGYIGNGLYRYLTVEQIIKLLNNLNFFTTYDNVKCCFRIKVPIHRQNDITRPIDVIEEIGRIYGFNNFISKLPLNTYYSESILFKNIFTSRIYKIRYLLRFLGLNEVQNDSFLDYSIFYQNMNYQTRELEICNPLVQDQSRLRSNLLTKLISNQQYNLRQGNNNIEVFEIGKVFKSNLLDLEDLNITSQLEFLCLSGLISNFVFLRQSWSHKQQSLSWFHAKGIVEEFLDRLQVPVTWKKVTKLKRSKLFINLMNILDINQTAIIYNKCNQEIGIFGKLSKNYNNCTYVFEFDLMRLISSIRSFNHINSIIASYSNYPSLTRDISLTVQKSSSIDLIRETILNSNNNLIESIEVFNQYKHKSTNSFYSVGLRIVYRAYDRTLNSDDIKSIDIQIEKLLNQYKMH</sequence>
<dbReference type="SUPFAM" id="SSF56037">
    <property type="entry name" value="PheT/TilS domain"/>
    <property type="match status" value="1"/>
</dbReference>
<evidence type="ECO:0000256" key="8">
    <source>
        <dbReference type="ARBA" id="ARBA00022917"/>
    </source>
</evidence>
<evidence type="ECO:0000256" key="5">
    <source>
        <dbReference type="ARBA" id="ARBA00022741"/>
    </source>
</evidence>
<keyword evidence="12" id="KW-0150">Chloroplast</keyword>
<keyword evidence="5" id="KW-0547">Nucleotide-binding</keyword>
<evidence type="ECO:0000259" key="10">
    <source>
        <dbReference type="PROSITE" id="PS51447"/>
    </source>
</evidence>
<dbReference type="GO" id="GO:0003723">
    <property type="term" value="F:RNA binding"/>
    <property type="evidence" value="ECO:0007669"/>
    <property type="project" value="InterPro"/>
</dbReference>
<dbReference type="Pfam" id="PF17759">
    <property type="entry name" value="tRNA_synthFbeta"/>
    <property type="match status" value="1"/>
</dbReference>
<feature type="domain" description="B5" evidence="11">
    <location>
        <begin position="283"/>
        <end position="368"/>
    </location>
</feature>
<dbReference type="GO" id="GO:0000287">
    <property type="term" value="F:magnesium ion binding"/>
    <property type="evidence" value="ECO:0007669"/>
    <property type="project" value="InterPro"/>
</dbReference>
<dbReference type="GeneID" id="37620640"/>
<dbReference type="InterPro" id="IPR045060">
    <property type="entry name" value="Phe-tRNA-ligase_IIc_bsu"/>
</dbReference>
<dbReference type="InterPro" id="IPR045864">
    <property type="entry name" value="aa-tRNA-synth_II/BPL/LPL"/>
</dbReference>
<dbReference type="Gene3D" id="3.30.56.10">
    <property type="match status" value="2"/>
</dbReference>
<dbReference type="Gene3D" id="3.30.70.380">
    <property type="entry name" value="Ferrodoxin-fold anticodon-binding domain"/>
    <property type="match status" value="1"/>
</dbReference>
<dbReference type="InterPro" id="IPR041616">
    <property type="entry name" value="PheRS_beta_core"/>
</dbReference>
<evidence type="ECO:0000256" key="7">
    <source>
        <dbReference type="ARBA" id="ARBA00022842"/>
    </source>
</evidence>
<evidence type="ECO:0000256" key="2">
    <source>
        <dbReference type="ARBA" id="ARBA00012814"/>
    </source>
</evidence>
<evidence type="ECO:0000256" key="9">
    <source>
        <dbReference type="ARBA" id="ARBA00023146"/>
    </source>
</evidence>
<feature type="domain" description="FDX-ACB" evidence="10">
    <location>
        <begin position="613"/>
        <end position="702"/>
    </location>
</feature>
<comment type="cofactor">
    <cofactor evidence="1">
        <name>Mg(2+)</name>
        <dbReference type="ChEBI" id="CHEBI:18420"/>
    </cofactor>
</comment>
<reference evidence="12" key="1">
    <citation type="submission" date="2018-05" db="EMBL/GenBank/DDBJ databases">
        <title>Organellar genomes of Gracilariaceae.</title>
        <authorList>
            <person name="Iha C."/>
            <person name="Oliveira M.C."/>
        </authorList>
    </citation>
    <scope>NUCLEOTIDE SEQUENCE</scope>
</reference>
<protein>
    <recommendedName>
        <fullName evidence="2">phenylalanine--tRNA ligase</fullName>
        <ecNumber evidence="2">6.1.1.20</ecNumber>
    </recommendedName>
</protein>
<dbReference type="SUPFAM" id="SSF55681">
    <property type="entry name" value="Class II aaRS and biotin synthetases"/>
    <property type="match status" value="1"/>
</dbReference>
<dbReference type="EMBL" id="MH396013">
    <property type="protein sequence ID" value="AXI97011.1"/>
    <property type="molecule type" value="Genomic_DNA"/>
</dbReference>
<dbReference type="InterPro" id="IPR020825">
    <property type="entry name" value="Phe-tRNA_synthase-like_B3/B4"/>
</dbReference>
<dbReference type="EC" id="6.1.1.20" evidence="2"/>
<keyword evidence="8" id="KW-0648">Protein biosynthesis</keyword>
<evidence type="ECO:0000259" key="11">
    <source>
        <dbReference type="PROSITE" id="PS51483"/>
    </source>
</evidence>
<evidence type="ECO:0000256" key="6">
    <source>
        <dbReference type="ARBA" id="ARBA00022840"/>
    </source>
</evidence>
<dbReference type="Pfam" id="PF03147">
    <property type="entry name" value="FDX-ACB"/>
    <property type="match status" value="1"/>
</dbReference>
<dbReference type="InterPro" id="IPR005146">
    <property type="entry name" value="B3/B4_tRNA-bd"/>
</dbReference>
<evidence type="ECO:0000256" key="4">
    <source>
        <dbReference type="ARBA" id="ARBA00022723"/>
    </source>
</evidence>
<dbReference type="InterPro" id="IPR009061">
    <property type="entry name" value="DNA-bd_dom_put_sf"/>
</dbReference>
<keyword evidence="3 12" id="KW-0436">Ligase</keyword>